<dbReference type="AlphaFoldDB" id="A0A5A7Q6N6"/>
<proteinExistence type="predicted"/>
<dbReference type="PANTHER" id="PTHR47718">
    <property type="entry name" value="OS01G0519700 PROTEIN"/>
    <property type="match status" value="1"/>
</dbReference>
<protein>
    <submittedName>
        <fullName evidence="2">FAR1-related protein</fullName>
    </submittedName>
</protein>
<keyword evidence="3" id="KW-1185">Reference proteome</keyword>
<feature type="non-terminal residue" evidence="2">
    <location>
        <position position="218"/>
    </location>
</feature>
<dbReference type="EMBL" id="BKCP01005932">
    <property type="protein sequence ID" value="GER40606.1"/>
    <property type="molecule type" value="Genomic_DNA"/>
</dbReference>
<evidence type="ECO:0000313" key="3">
    <source>
        <dbReference type="Proteomes" id="UP000325081"/>
    </source>
</evidence>
<evidence type="ECO:0000313" key="2">
    <source>
        <dbReference type="EMBL" id="GER40606.1"/>
    </source>
</evidence>
<dbReference type="PANTHER" id="PTHR47718:SF13">
    <property type="entry name" value="OS09G0290500 PROTEIN"/>
    <property type="match status" value="1"/>
</dbReference>
<feature type="domain" description="FAR1" evidence="1">
    <location>
        <begin position="11"/>
        <end position="95"/>
    </location>
</feature>
<sequence>MQFPNEKEVYDFYMRYAYATGFPVRKRSSGKDDDGVLRYVTFTCSREGRKNSSTGTSMKPQPISNTGCKARISASLDIHGYWKINNVHLDHNHKTSPTKSRLYRCHRVLSSHVKRKLEVNDIAGIPLHKSFNSVVVEAGGYENITFVEKDCRNYVEQARRLRLGEGDATAIQSYFSDMQAQCSDGCSAVSSGFLMDYEFWLQMAAHSVFWLSDRLGIL</sequence>
<accession>A0A5A7Q6N6</accession>
<organism evidence="2 3">
    <name type="scientific">Striga asiatica</name>
    <name type="common">Asiatic witchweed</name>
    <name type="synonym">Buchnera asiatica</name>
    <dbReference type="NCBI Taxonomy" id="4170"/>
    <lineage>
        <taxon>Eukaryota</taxon>
        <taxon>Viridiplantae</taxon>
        <taxon>Streptophyta</taxon>
        <taxon>Embryophyta</taxon>
        <taxon>Tracheophyta</taxon>
        <taxon>Spermatophyta</taxon>
        <taxon>Magnoliopsida</taxon>
        <taxon>eudicotyledons</taxon>
        <taxon>Gunneridae</taxon>
        <taxon>Pentapetalae</taxon>
        <taxon>asterids</taxon>
        <taxon>lamiids</taxon>
        <taxon>Lamiales</taxon>
        <taxon>Orobanchaceae</taxon>
        <taxon>Buchnereae</taxon>
        <taxon>Striga</taxon>
    </lineage>
</organism>
<dbReference type="Proteomes" id="UP000325081">
    <property type="component" value="Unassembled WGS sequence"/>
</dbReference>
<comment type="caution">
    <text evidence="2">The sequence shown here is derived from an EMBL/GenBank/DDBJ whole genome shotgun (WGS) entry which is preliminary data.</text>
</comment>
<evidence type="ECO:0000259" key="1">
    <source>
        <dbReference type="Pfam" id="PF03101"/>
    </source>
</evidence>
<dbReference type="Pfam" id="PF03101">
    <property type="entry name" value="FAR1"/>
    <property type="match status" value="1"/>
</dbReference>
<reference evidence="3" key="1">
    <citation type="journal article" date="2019" name="Curr. Biol.">
        <title>Genome Sequence of Striga asiatica Provides Insight into the Evolution of Plant Parasitism.</title>
        <authorList>
            <person name="Yoshida S."/>
            <person name="Kim S."/>
            <person name="Wafula E.K."/>
            <person name="Tanskanen J."/>
            <person name="Kim Y.M."/>
            <person name="Honaas L."/>
            <person name="Yang Z."/>
            <person name="Spallek T."/>
            <person name="Conn C.E."/>
            <person name="Ichihashi Y."/>
            <person name="Cheong K."/>
            <person name="Cui S."/>
            <person name="Der J.P."/>
            <person name="Gundlach H."/>
            <person name="Jiao Y."/>
            <person name="Hori C."/>
            <person name="Ishida J.K."/>
            <person name="Kasahara H."/>
            <person name="Kiba T."/>
            <person name="Kim M.S."/>
            <person name="Koo N."/>
            <person name="Laohavisit A."/>
            <person name="Lee Y.H."/>
            <person name="Lumba S."/>
            <person name="McCourt P."/>
            <person name="Mortimer J.C."/>
            <person name="Mutuku J.M."/>
            <person name="Nomura T."/>
            <person name="Sasaki-Sekimoto Y."/>
            <person name="Seto Y."/>
            <person name="Wang Y."/>
            <person name="Wakatake T."/>
            <person name="Sakakibara H."/>
            <person name="Demura T."/>
            <person name="Yamaguchi S."/>
            <person name="Yoneyama K."/>
            <person name="Manabe R.I."/>
            <person name="Nelson D.C."/>
            <person name="Schulman A.H."/>
            <person name="Timko M.P."/>
            <person name="dePamphilis C.W."/>
            <person name="Choi D."/>
            <person name="Shirasu K."/>
        </authorList>
    </citation>
    <scope>NUCLEOTIDE SEQUENCE [LARGE SCALE GENOMIC DNA]</scope>
    <source>
        <strain evidence="3">cv. UVA1</strain>
    </source>
</reference>
<dbReference type="OrthoDB" id="5301000at2759"/>
<dbReference type="InterPro" id="IPR004330">
    <property type="entry name" value="FAR1_DNA_bnd_dom"/>
</dbReference>
<gene>
    <name evidence="2" type="ORF">STAS_17288</name>
</gene>
<name>A0A5A7Q6N6_STRAF</name>